<dbReference type="InterPro" id="IPR006482">
    <property type="entry name" value="Cas7_Csh2/Csh2"/>
</dbReference>
<keyword evidence="2" id="KW-1185">Reference proteome</keyword>
<name>H8Z3W0_9GAMM</name>
<dbReference type="Pfam" id="PF05107">
    <property type="entry name" value="Cas_Cas7"/>
    <property type="match status" value="1"/>
</dbReference>
<reference evidence="1 2" key="2">
    <citation type="submission" date="2011-11" db="EMBL/GenBank/DDBJ databases">
        <authorList>
            <consortium name="US DOE Joint Genome Institute"/>
            <person name="Lucas S."/>
            <person name="Han J."/>
            <person name="Lapidus A."/>
            <person name="Cheng J.-F."/>
            <person name="Goodwin L."/>
            <person name="Pitluck S."/>
            <person name="Peters L."/>
            <person name="Ovchinnikova G."/>
            <person name="Zhang X."/>
            <person name="Detter J.C."/>
            <person name="Han C."/>
            <person name="Tapia R."/>
            <person name="Land M."/>
            <person name="Hauser L."/>
            <person name="Kyrpides N."/>
            <person name="Ivanova N."/>
            <person name="Pagani I."/>
            <person name="Vogl K."/>
            <person name="Liu Z."/>
            <person name="Overmann J."/>
            <person name="Frigaard N.-U."/>
            <person name="Bryant D."/>
            <person name="Woyke T."/>
        </authorList>
    </citation>
    <scope>NUCLEOTIDE SEQUENCE [LARGE SCALE GENOMIC DNA]</scope>
    <source>
        <strain evidence="1 2">970</strain>
    </source>
</reference>
<sequence length="372" mass="41291">MSIGHRYDFVLLFDVQDGNPNGDPDAGNLPRLDAETGQGLVTDVSLKRKVRNFVGLTKQQGDGQFAPGYDIYVKEKAVLGHAHVQTFEKLGINLGEKKVVPVPAELEDALTEITLPAGIERITDDEGQSQLEFSAVLDKAEVKDWLKETPDLDKNLVKLINQALKDAKPRRPKPEETERGRVQMCKDFFDIRTFGAVLSLKSAPNCGQVRGPVQLTFARSVDPIVAAEHSITRMAVATEAEAEKQSGDNRTMGRKHTVPYGLYRGHGFVSAFLAKQTGFSDDDLQLFWQALGQMFEHDRSAARGQMATRGLYVFKHDSELGNAPAHKLFDLIRIERNDTQRPARQIGDYRIESPPPGPLADFPGVEFLVLNQ</sequence>
<proteinExistence type="predicted"/>
<accession>H8Z3W0</accession>
<dbReference type="GO" id="GO:0043571">
    <property type="term" value="P:maintenance of CRISPR repeat elements"/>
    <property type="evidence" value="ECO:0007669"/>
    <property type="project" value="InterPro"/>
</dbReference>
<dbReference type="NCBIfam" id="TIGR01595">
    <property type="entry name" value="cas_CT1132"/>
    <property type="match status" value="1"/>
</dbReference>
<dbReference type="EMBL" id="JH603170">
    <property type="protein sequence ID" value="EIC21112.1"/>
    <property type="molecule type" value="Genomic_DNA"/>
</dbReference>
<organism evidence="1 2">
    <name type="scientific">Thiorhodovibrio frisius</name>
    <dbReference type="NCBI Taxonomy" id="631362"/>
    <lineage>
        <taxon>Bacteria</taxon>
        <taxon>Pseudomonadati</taxon>
        <taxon>Pseudomonadota</taxon>
        <taxon>Gammaproteobacteria</taxon>
        <taxon>Chromatiales</taxon>
        <taxon>Chromatiaceae</taxon>
        <taxon>Thiorhodovibrio</taxon>
    </lineage>
</organism>
<dbReference type="HOGENOM" id="CLU_071770_2_0_6"/>
<dbReference type="AlphaFoldDB" id="H8Z3W0"/>
<dbReference type="eggNOG" id="COG3649">
    <property type="taxonomic scope" value="Bacteria"/>
</dbReference>
<dbReference type="InterPro" id="IPR013418">
    <property type="entry name" value="CRISPR-assoc_prot_Cas7/Csd2"/>
</dbReference>
<dbReference type="RefSeq" id="WP_009151515.1">
    <property type="nucleotide sequence ID" value="NZ_CP121471.1"/>
</dbReference>
<dbReference type="STRING" id="631362.Thi970DRAFT_04799"/>
<dbReference type="Proteomes" id="UP000002964">
    <property type="component" value="Unassembled WGS sequence"/>
</dbReference>
<reference evidence="2" key="1">
    <citation type="submission" date="2011-06" db="EMBL/GenBank/DDBJ databases">
        <authorList>
            <consortium name="US DOE Joint Genome Institute (JGI-PGF)"/>
            <person name="Lucas S."/>
            <person name="Han J."/>
            <person name="Lapidus A."/>
            <person name="Cheng J.-F."/>
            <person name="Goodwin L."/>
            <person name="Pitluck S."/>
            <person name="Peters L."/>
            <person name="Land M.L."/>
            <person name="Hauser L."/>
            <person name="Vogl K."/>
            <person name="Liu Z."/>
            <person name="Overmann J."/>
            <person name="Frigaard N.-U."/>
            <person name="Bryant D.A."/>
            <person name="Woyke T.J."/>
        </authorList>
    </citation>
    <scope>NUCLEOTIDE SEQUENCE [LARGE SCALE GENOMIC DNA]</scope>
    <source>
        <strain evidence="2">970</strain>
    </source>
</reference>
<protein>
    <submittedName>
        <fullName evidence="1">CRISPR-associated protein Cas7/Csd2, subtype I-C/DVULG</fullName>
    </submittedName>
</protein>
<dbReference type="NCBIfam" id="TIGR02589">
    <property type="entry name" value="cas_Csd2"/>
    <property type="match status" value="1"/>
</dbReference>
<dbReference type="OrthoDB" id="9776792at2"/>
<evidence type="ECO:0000313" key="1">
    <source>
        <dbReference type="EMBL" id="EIC21112.1"/>
    </source>
</evidence>
<evidence type="ECO:0000313" key="2">
    <source>
        <dbReference type="Proteomes" id="UP000002964"/>
    </source>
</evidence>
<gene>
    <name evidence="1" type="ORF">Thi970DRAFT_04799</name>
</gene>